<dbReference type="RefSeq" id="XP_014655177.1">
    <property type="nucleotide sequence ID" value="XM_014799691.1"/>
</dbReference>
<dbReference type="SMART" id="SM00248">
    <property type="entry name" value="ANK"/>
    <property type="match status" value="3"/>
</dbReference>
<dbReference type="EMBL" id="DF830081">
    <property type="protein sequence ID" value="GAK66762.1"/>
    <property type="molecule type" value="Genomic_DNA"/>
</dbReference>
<evidence type="ECO:0000256" key="1">
    <source>
        <dbReference type="ARBA" id="ARBA00004123"/>
    </source>
</evidence>
<reference evidence="5" key="1">
    <citation type="journal article" date="2014" name="Genome Announc.">
        <title>Draft Genome Sequence of the Yeast Pseudozyma antarctica Type Strain JCM10317, a Producer of the Glycolipid Biosurfactants, Mannosylerythritol Lipids.</title>
        <authorList>
            <person name="Saika A."/>
            <person name="Koike H."/>
            <person name="Hori T."/>
            <person name="Fukuoka T."/>
            <person name="Sato S."/>
            <person name="Habe H."/>
            <person name="Kitamoto D."/>
            <person name="Morita T."/>
        </authorList>
    </citation>
    <scope>NUCLEOTIDE SEQUENCE [LARGE SCALE GENOMIC DNA]</scope>
    <source>
        <strain evidence="5">JCM 10317</strain>
    </source>
</reference>
<keyword evidence="2" id="KW-0677">Repeat</keyword>
<dbReference type="PANTHER" id="PTHR46358">
    <property type="entry name" value="TONSOKU-LIKE PROTEIN"/>
    <property type="match status" value="1"/>
</dbReference>
<dbReference type="InterPro" id="IPR036770">
    <property type="entry name" value="Ankyrin_rpt-contain_sf"/>
</dbReference>
<dbReference type="Pfam" id="PF12796">
    <property type="entry name" value="Ank_2"/>
    <property type="match status" value="1"/>
</dbReference>
<dbReference type="Gene3D" id="1.25.40.20">
    <property type="entry name" value="Ankyrin repeat-containing domain"/>
    <property type="match status" value="1"/>
</dbReference>
<dbReference type="GeneID" id="26305826"/>
<dbReference type="Pfam" id="PF00023">
    <property type="entry name" value="Ank"/>
    <property type="match status" value="1"/>
</dbReference>
<dbReference type="HOGENOM" id="CLU_251176_0_0_1"/>
<keyword evidence="5" id="KW-1185">Reference proteome</keyword>
<comment type="subcellular location">
    <subcellularLocation>
        <location evidence="1">Nucleus</location>
    </subcellularLocation>
</comment>
<dbReference type="GO" id="GO:0031297">
    <property type="term" value="P:replication fork processing"/>
    <property type="evidence" value="ECO:0007669"/>
    <property type="project" value="TreeGrafter"/>
</dbReference>
<dbReference type="OrthoDB" id="194358at2759"/>
<organism evidence="4 5">
    <name type="scientific">Pseudozyma antarctica</name>
    <name type="common">Yeast</name>
    <name type="synonym">Candida antarctica</name>
    <dbReference type="NCBI Taxonomy" id="84753"/>
    <lineage>
        <taxon>Eukaryota</taxon>
        <taxon>Fungi</taxon>
        <taxon>Dikarya</taxon>
        <taxon>Basidiomycota</taxon>
        <taxon>Ustilaginomycotina</taxon>
        <taxon>Ustilaginomycetes</taxon>
        <taxon>Ustilaginales</taxon>
        <taxon>Ustilaginaceae</taxon>
        <taxon>Moesziomyces</taxon>
    </lineage>
</organism>
<dbReference type="GO" id="GO:0000724">
    <property type="term" value="P:double-strand break repair via homologous recombination"/>
    <property type="evidence" value="ECO:0007669"/>
    <property type="project" value="TreeGrafter"/>
</dbReference>
<evidence type="ECO:0000256" key="3">
    <source>
        <dbReference type="ARBA" id="ARBA00023242"/>
    </source>
</evidence>
<dbReference type="InterPro" id="IPR002110">
    <property type="entry name" value="Ankyrin_rpt"/>
</dbReference>
<protein>
    <submittedName>
        <fullName evidence="4">Ankyrin</fullName>
    </submittedName>
</protein>
<evidence type="ECO:0000313" key="5">
    <source>
        <dbReference type="Proteomes" id="UP000053758"/>
    </source>
</evidence>
<gene>
    <name evidence="4" type="ORF">PAN0_014d4985</name>
</gene>
<dbReference type="PROSITE" id="PS50297">
    <property type="entry name" value="ANK_REP_REGION"/>
    <property type="match status" value="2"/>
</dbReference>
<keyword evidence="3" id="KW-0539">Nucleus</keyword>
<evidence type="ECO:0000256" key="2">
    <source>
        <dbReference type="ARBA" id="ARBA00022737"/>
    </source>
</evidence>
<dbReference type="Proteomes" id="UP000053758">
    <property type="component" value="Unassembled WGS sequence"/>
</dbReference>
<dbReference type="PANTHER" id="PTHR46358:SF1">
    <property type="entry name" value="TONSOKU-LIKE PROTEIN"/>
    <property type="match status" value="1"/>
</dbReference>
<dbReference type="SUPFAM" id="SSF48403">
    <property type="entry name" value="Ankyrin repeat"/>
    <property type="match status" value="1"/>
</dbReference>
<evidence type="ECO:0000313" key="4">
    <source>
        <dbReference type="EMBL" id="GAK66762.1"/>
    </source>
</evidence>
<dbReference type="PROSITE" id="PS50088">
    <property type="entry name" value="ANK_REPEAT"/>
    <property type="match status" value="2"/>
</dbReference>
<sequence>MLRSAVSRTTLKAVGQSGLGGNSGHVDGMHPNLGLHNAAATGNIGLVKFALENGQPANSNLNGILPLHAACSGGSEQSVRMLIFHGADVNAPRLKSKGSTGPGAEASTPLHFAAANGHLDIVRILLEAGARPAAVDKDGLVPEALALGNGHTECANLIRSWISAYGSNGLAGMVESRETVSGDVALGPAAYIRYAASGRSNSPLSPTAASQSNGSAPAGITSFSVPSTPQAHIGLNTQASSDTLATNNGSRLAGSRSATPSKNGLLAKTSSNPNLRSQTTTAAATPPLPVASPSALSASVSQAAPRSASHTASTSGFTLENRDSNGQLPSTATTTRSSSSNSTSAAGTSATSANIGASASGSVRESKRRPSLPSILEKAAHPAASLRAALASGSSSHMGGSLSQATSSRYIDHSYDASTTSPGKKHSKLAGKRSLSNMLRKATGGSHSGSQSTTLSPSMPASSSSFLADTSAASSMGGGLPINLDALSKPGRASGKSFDYPRPAASSLQRGARRHGASESSSEDADAILAAAGQPPLPPLDQQRRLRSTSSSSSLSAARDPLSVGNKIRRARAGSNDQITSNSARMARLPLRGNASLDLLRPGSYGPADSQDLGSSVSTEAARIERQRAGSTGSRATANRDRSVSGASTRSADTTDHERSQASSAANHTADDDDLQEFLHHADSEPGDSTLDAEDRSHAHQLPAALRNTTAPKQIDPRDTALLARTNAALGPSGAYNLNTRDRSGSHVSTLSSGSHSGSSAIGVGVASSESHSRDSPSLSASYQALSIAEENGVAASAAQSRPARAPSVADSLTSHASSSSLRSNYLSAAEQAHAILNHDAPFASDGPGGTSASLAAQLAAYGEALALERKRAGDTRSGPSPSLSTRGSNAALRSKLPSVSEDHSPSRSASHSAHSFSAGESRTPNYPATAAQSYNRRVSRRPHSSEGRQTQDAGQRSLAGLTQSSSDRAKLTERSAERSVERSAGTASRGQDGDATQKSGWLEPHGLGGERQPIVSPKLSAASGLGSPMHLQSTQGWVRDDAAGDASESSTATRPASSTTQDVRDSAPAVPPKDQRRRRHGPDTLHGGVGALALAAAAKPTPVVDMDDGDEDDPKTPVLGGSRTMLDKFATSPRSLHRHSPSMPTELSSYTAARRERSPAVGLSDSAGSSTASSTPPVPPPRKESINMGELGELAELGSLGLEERVTSDRRMLTPDSATWSSWRGGSVGGGGEGQEEFGRDKAGSRWEGLRRPSLNMLRSATSSSTHSQTPSQASGGASDSYGHSRWSTDETAGRVDVAGGGAASQPASGGKRGLVRNLINKAKGTAS</sequence>
<dbReference type="GO" id="GO:0043596">
    <property type="term" value="C:nuclear replication fork"/>
    <property type="evidence" value="ECO:0007669"/>
    <property type="project" value="TreeGrafter"/>
</dbReference>
<proteinExistence type="predicted"/>
<accession>A0A081CJB6</accession>
<name>A0A081CJB6_PSEA2</name>
<dbReference type="InterPro" id="IPR052311">
    <property type="entry name" value="MMS22L-TONSL_complex_comp"/>
</dbReference>